<dbReference type="Pfam" id="PF06961">
    <property type="entry name" value="DUF1294"/>
    <property type="match status" value="1"/>
</dbReference>
<evidence type="ECO:0000313" key="3">
    <source>
        <dbReference type="Proteomes" id="UP000230543"/>
    </source>
</evidence>
<keyword evidence="1" id="KW-0472">Membrane</keyword>
<feature type="transmembrane region" description="Helical" evidence="1">
    <location>
        <begin position="34"/>
        <end position="55"/>
    </location>
</feature>
<sequence>MAIIIFLIINIISFIYIALDKSRSIKNNDRTPEGVLFFLAICFGALGIWLGMYAFRHKIRKWYFVLGVPIILIQNILTVWLIIELINKNLTI</sequence>
<accession>A0A2M6WCT5</accession>
<comment type="caution">
    <text evidence="2">The sequence shown here is derived from an EMBL/GenBank/DDBJ whole genome shotgun (WGS) entry which is preliminary data.</text>
</comment>
<proteinExistence type="predicted"/>
<keyword evidence="1" id="KW-1133">Transmembrane helix</keyword>
<gene>
    <name evidence="2" type="ORF">COU22_01370</name>
</gene>
<dbReference type="InterPro" id="IPR010718">
    <property type="entry name" value="DUF1294"/>
</dbReference>
<feature type="transmembrane region" description="Helical" evidence="1">
    <location>
        <begin position="62"/>
        <end position="83"/>
    </location>
</feature>
<evidence type="ECO:0000256" key="1">
    <source>
        <dbReference type="SAM" id="Phobius"/>
    </source>
</evidence>
<dbReference type="AlphaFoldDB" id="A0A2M6WCT5"/>
<dbReference type="Proteomes" id="UP000230543">
    <property type="component" value="Unassembled WGS sequence"/>
</dbReference>
<keyword evidence="1" id="KW-0812">Transmembrane</keyword>
<feature type="transmembrane region" description="Helical" evidence="1">
    <location>
        <begin position="5"/>
        <end position="22"/>
    </location>
</feature>
<protein>
    <submittedName>
        <fullName evidence="2">DUF1294 domain-containing protein</fullName>
    </submittedName>
</protein>
<organism evidence="2 3">
    <name type="scientific">Candidatus Komeilibacteria bacterium CG10_big_fil_rev_8_21_14_0_10_41_13</name>
    <dbReference type="NCBI Taxonomy" id="1974476"/>
    <lineage>
        <taxon>Bacteria</taxon>
        <taxon>Candidatus Komeiliibacteriota</taxon>
    </lineage>
</organism>
<name>A0A2M6WCT5_9BACT</name>
<evidence type="ECO:0000313" key="2">
    <source>
        <dbReference type="EMBL" id="PIT90593.1"/>
    </source>
</evidence>
<dbReference type="EMBL" id="PFBO01000039">
    <property type="protein sequence ID" value="PIT90593.1"/>
    <property type="molecule type" value="Genomic_DNA"/>
</dbReference>
<reference evidence="3" key="1">
    <citation type="submission" date="2017-09" db="EMBL/GenBank/DDBJ databases">
        <title>Depth-based differentiation of microbial function through sediment-hosted aquifers and enrichment of novel symbionts in the deep terrestrial subsurface.</title>
        <authorList>
            <person name="Probst A.J."/>
            <person name="Ladd B."/>
            <person name="Jarett J.K."/>
            <person name="Geller-Mcgrath D.E."/>
            <person name="Sieber C.M.K."/>
            <person name="Emerson J.B."/>
            <person name="Anantharaman K."/>
            <person name="Thomas B.C."/>
            <person name="Malmstrom R."/>
            <person name="Stieglmeier M."/>
            <person name="Klingl A."/>
            <person name="Woyke T."/>
            <person name="Ryan C.M."/>
            <person name="Banfield J.F."/>
        </authorList>
    </citation>
    <scope>NUCLEOTIDE SEQUENCE [LARGE SCALE GENOMIC DNA]</scope>
</reference>